<keyword evidence="3" id="KW-1185">Reference proteome</keyword>
<dbReference type="OrthoDB" id="3018573at2759"/>
<evidence type="ECO:0000313" key="3">
    <source>
        <dbReference type="Proteomes" id="UP000053593"/>
    </source>
</evidence>
<proteinExistence type="predicted"/>
<dbReference type="HOGENOM" id="CLU_1090103_0_0_1"/>
<gene>
    <name evidence="2" type="ORF">GYMLUDRAFT_60570</name>
</gene>
<accession>A0A0D0CK82</accession>
<dbReference type="EMBL" id="KN834783">
    <property type="protein sequence ID" value="KIK58842.1"/>
    <property type="molecule type" value="Genomic_DNA"/>
</dbReference>
<protein>
    <submittedName>
        <fullName evidence="2">Uncharacterized protein</fullName>
    </submittedName>
</protein>
<evidence type="ECO:0000256" key="1">
    <source>
        <dbReference type="SAM" id="MobiDB-lite"/>
    </source>
</evidence>
<organism evidence="2 3">
    <name type="scientific">Collybiopsis luxurians FD-317 M1</name>
    <dbReference type="NCBI Taxonomy" id="944289"/>
    <lineage>
        <taxon>Eukaryota</taxon>
        <taxon>Fungi</taxon>
        <taxon>Dikarya</taxon>
        <taxon>Basidiomycota</taxon>
        <taxon>Agaricomycotina</taxon>
        <taxon>Agaricomycetes</taxon>
        <taxon>Agaricomycetidae</taxon>
        <taxon>Agaricales</taxon>
        <taxon>Marasmiineae</taxon>
        <taxon>Omphalotaceae</taxon>
        <taxon>Collybiopsis</taxon>
        <taxon>Collybiopsis luxurians</taxon>
    </lineage>
</organism>
<feature type="compositionally biased region" description="Basic and acidic residues" evidence="1">
    <location>
        <begin position="9"/>
        <end position="22"/>
    </location>
</feature>
<name>A0A0D0CK82_9AGAR</name>
<evidence type="ECO:0000313" key="2">
    <source>
        <dbReference type="EMBL" id="KIK58842.1"/>
    </source>
</evidence>
<dbReference type="Proteomes" id="UP000053593">
    <property type="component" value="Unassembled WGS sequence"/>
</dbReference>
<dbReference type="AlphaFoldDB" id="A0A0D0CK82"/>
<feature type="region of interest" description="Disordered" evidence="1">
    <location>
        <begin position="1"/>
        <end position="26"/>
    </location>
</feature>
<reference evidence="2 3" key="1">
    <citation type="submission" date="2014-04" db="EMBL/GenBank/DDBJ databases">
        <title>Evolutionary Origins and Diversification of the Mycorrhizal Mutualists.</title>
        <authorList>
            <consortium name="DOE Joint Genome Institute"/>
            <consortium name="Mycorrhizal Genomics Consortium"/>
            <person name="Kohler A."/>
            <person name="Kuo A."/>
            <person name="Nagy L.G."/>
            <person name="Floudas D."/>
            <person name="Copeland A."/>
            <person name="Barry K.W."/>
            <person name="Cichocki N."/>
            <person name="Veneault-Fourrey C."/>
            <person name="LaButti K."/>
            <person name="Lindquist E.A."/>
            <person name="Lipzen A."/>
            <person name="Lundell T."/>
            <person name="Morin E."/>
            <person name="Murat C."/>
            <person name="Riley R."/>
            <person name="Ohm R."/>
            <person name="Sun H."/>
            <person name="Tunlid A."/>
            <person name="Henrissat B."/>
            <person name="Grigoriev I.V."/>
            <person name="Hibbett D.S."/>
            <person name="Martin F."/>
        </authorList>
    </citation>
    <scope>NUCLEOTIDE SEQUENCE [LARGE SCALE GENOMIC DNA]</scope>
    <source>
        <strain evidence="2 3">FD-317 M1</strain>
    </source>
</reference>
<sequence length="255" mass="29378">MQRLNNLDESMHEKWPREENRVPEQPAPKNLKLMAPIVEKSYGRLASQAILIPECLYAVAKYNSYLPLAVFTERNLTCIHAHDAASFKMCKVSLNSVKQDIIVLKDLLDKFSIAKSMDRSDEGLTYPQFQQPAKNYYIFMPECDPGRKGGICSTWMHNHFFFFTQQPEMEMYYNLWKPGEHNFRRTDSPMINPLSSTHTRSPGRTFIVNTENSWHIWKKPYCPGSHKASKVNLSVPVMPGLPEGSELQVNNPLIL</sequence>